<gene>
    <name evidence="1" type="ORF">LOK49_LG09G02218</name>
</gene>
<dbReference type="EMBL" id="CM045765">
    <property type="protein sequence ID" value="KAI8000995.1"/>
    <property type="molecule type" value="Genomic_DNA"/>
</dbReference>
<comment type="caution">
    <text evidence="1">The sequence shown here is derived from an EMBL/GenBank/DDBJ whole genome shotgun (WGS) entry which is preliminary data.</text>
</comment>
<accession>A0ACC0GIU8</accession>
<keyword evidence="2" id="KW-1185">Reference proteome</keyword>
<evidence type="ECO:0000313" key="1">
    <source>
        <dbReference type="EMBL" id="KAI8000995.1"/>
    </source>
</evidence>
<sequence length="89" mass="10287">MGENGGCFPTMDLFRLEPMQLAQLIIPIESSHRTISYLGDLGLFQFKDLNAERSPFQRTYATQVFNMDGRRFIDAMFASQKLNPSHKWL</sequence>
<name>A0ACC0GIU8_9ERIC</name>
<proteinExistence type="predicted"/>
<reference evidence="1 2" key="1">
    <citation type="journal article" date="2022" name="Plant J.">
        <title>Chromosome-level genome of Camellia lanceoleosa provides a valuable resource for understanding genome evolution and self-incompatibility.</title>
        <authorList>
            <person name="Gong W."/>
            <person name="Xiao S."/>
            <person name="Wang L."/>
            <person name="Liao Z."/>
            <person name="Chang Y."/>
            <person name="Mo W."/>
            <person name="Hu G."/>
            <person name="Li W."/>
            <person name="Zhao G."/>
            <person name="Zhu H."/>
            <person name="Hu X."/>
            <person name="Ji K."/>
            <person name="Xiang X."/>
            <person name="Song Q."/>
            <person name="Yuan D."/>
            <person name="Jin S."/>
            <person name="Zhang L."/>
        </authorList>
    </citation>
    <scope>NUCLEOTIDE SEQUENCE [LARGE SCALE GENOMIC DNA]</scope>
    <source>
        <strain evidence="1">SQ_2022a</strain>
    </source>
</reference>
<dbReference type="Proteomes" id="UP001060215">
    <property type="component" value="Chromosome 8"/>
</dbReference>
<protein>
    <submittedName>
        <fullName evidence="1">V-type proton ATPase subunit a2</fullName>
    </submittedName>
</protein>
<evidence type="ECO:0000313" key="2">
    <source>
        <dbReference type="Proteomes" id="UP001060215"/>
    </source>
</evidence>
<organism evidence="1 2">
    <name type="scientific">Camellia lanceoleosa</name>
    <dbReference type="NCBI Taxonomy" id="1840588"/>
    <lineage>
        <taxon>Eukaryota</taxon>
        <taxon>Viridiplantae</taxon>
        <taxon>Streptophyta</taxon>
        <taxon>Embryophyta</taxon>
        <taxon>Tracheophyta</taxon>
        <taxon>Spermatophyta</taxon>
        <taxon>Magnoliopsida</taxon>
        <taxon>eudicotyledons</taxon>
        <taxon>Gunneridae</taxon>
        <taxon>Pentapetalae</taxon>
        <taxon>asterids</taxon>
        <taxon>Ericales</taxon>
        <taxon>Theaceae</taxon>
        <taxon>Camellia</taxon>
    </lineage>
</organism>